<dbReference type="InterPro" id="IPR008807">
    <property type="entry name" value="ROS_MUCR"/>
</dbReference>
<dbReference type="GO" id="GO:0003677">
    <property type="term" value="F:DNA binding"/>
    <property type="evidence" value="ECO:0007669"/>
    <property type="project" value="InterPro"/>
</dbReference>
<evidence type="ECO:0000256" key="1">
    <source>
        <dbReference type="ARBA" id="ARBA00007031"/>
    </source>
</evidence>
<name>A0A512IYY3_9HYPH</name>
<evidence type="ECO:0000313" key="3">
    <source>
        <dbReference type="EMBL" id="GLS65828.1"/>
    </source>
</evidence>
<reference evidence="3" key="1">
    <citation type="journal article" date="2014" name="Int. J. Syst. Evol. Microbiol.">
        <title>Complete genome of a new Firmicutes species belonging to the dominant human colonic microbiota ('Ruminococcus bicirculans') reveals two chromosomes and a selective capacity to utilize plant glucans.</title>
        <authorList>
            <consortium name="NISC Comparative Sequencing Program"/>
            <person name="Wegmann U."/>
            <person name="Louis P."/>
            <person name="Goesmann A."/>
            <person name="Henrissat B."/>
            <person name="Duncan S.H."/>
            <person name="Flint H.J."/>
        </authorList>
    </citation>
    <scope>NUCLEOTIDE SEQUENCE</scope>
    <source>
        <strain evidence="3">NBRC 107715</strain>
    </source>
</reference>
<reference evidence="5" key="2">
    <citation type="journal article" date="2019" name="Int. J. Syst. Evol. Microbiol.">
        <title>The Global Catalogue of Microorganisms (GCM) 10K type strain sequencing project: providing services to taxonomists for standard genome sequencing and annotation.</title>
        <authorList>
            <consortium name="The Broad Institute Genomics Platform"/>
            <consortium name="The Broad Institute Genome Sequencing Center for Infectious Disease"/>
            <person name="Wu L."/>
            <person name="Ma J."/>
        </authorList>
    </citation>
    <scope>NUCLEOTIDE SEQUENCE [LARGE SCALE GENOMIC DNA]</scope>
    <source>
        <strain evidence="5">NBRC 107715</strain>
    </source>
</reference>
<keyword evidence="5" id="KW-1185">Reference proteome</keyword>
<dbReference type="Gene3D" id="1.10.10.1550">
    <property type="entry name" value="ROS/MUCR transcriptional regulator protein"/>
    <property type="match status" value="1"/>
</dbReference>
<sequence>MSSSTDHSLAAITTDVVVAYAANNHLPAAGLPHLIETVHRAFAALATPSMPATPPADLPTPARIRRSITPDGLISFIDGKSYKTLKRHLTKHGLNPHAYRERYGLPKDYPMVAEAYSERRSDLAKMHRLGVPPHRDRR</sequence>
<protein>
    <recommendedName>
        <fullName evidence="6">MucR family transcriptional regulator</fullName>
    </recommendedName>
</protein>
<organism evidence="2 4">
    <name type="scientific">Methylobacterium oxalidis</name>
    <dbReference type="NCBI Taxonomy" id="944322"/>
    <lineage>
        <taxon>Bacteria</taxon>
        <taxon>Pseudomonadati</taxon>
        <taxon>Pseudomonadota</taxon>
        <taxon>Alphaproteobacteria</taxon>
        <taxon>Hyphomicrobiales</taxon>
        <taxon>Methylobacteriaceae</taxon>
        <taxon>Methylobacterium</taxon>
    </lineage>
</organism>
<reference evidence="2 4" key="3">
    <citation type="submission" date="2019-07" db="EMBL/GenBank/DDBJ databases">
        <title>Whole genome shotgun sequence of Methylobacterium oxalidis NBRC 107715.</title>
        <authorList>
            <person name="Hosoyama A."/>
            <person name="Uohara A."/>
            <person name="Ohji S."/>
            <person name="Ichikawa N."/>
        </authorList>
    </citation>
    <scope>NUCLEOTIDE SEQUENCE [LARGE SCALE GENOMIC DNA]</scope>
    <source>
        <strain evidence="2 4">NBRC 107715</strain>
    </source>
</reference>
<dbReference type="Proteomes" id="UP001156856">
    <property type="component" value="Unassembled WGS sequence"/>
</dbReference>
<dbReference type="EMBL" id="BJZU01000014">
    <property type="protein sequence ID" value="GEP02895.1"/>
    <property type="molecule type" value="Genomic_DNA"/>
</dbReference>
<dbReference type="EMBL" id="BSPK01000084">
    <property type="protein sequence ID" value="GLS65828.1"/>
    <property type="molecule type" value="Genomic_DNA"/>
</dbReference>
<evidence type="ECO:0000313" key="5">
    <source>
        <dbReference type="Proteomes" id="UP001156856"/>
    </source>
</evidence>
<proteinExistence type="inferred from homology"/>
<evidence type="ECO:0000313" key="2">
    <source>
        <dbReference type="EMBL" id="GEP02895.1"/>
    </source>
</evidence>
<evidence type="ECO:0000313" key="4">
    <source>
        <dbReference type="Proteomes" id="UP000321960"/>
    </source>
</evidence>
<gene>
    <name evidence="3" type="ORF">GCM10007888_42100</name>
    <name evidence="2" type="ORF">MOX02_09330</name>
</gene>
<dbReference type="Proteomes" id="UP000321960">
    <property type="component" value="Unassembled WGS sequence"/>
</dbReference>
<accession>A0A512IYY3</accession>
<dbReference type="AlphaFoldDB" id="A0A512IYY3"/>
<evidence type="ECO:0008006" key="6">
    <source>
        <dbReference type="Google" id="ProtNLM"/>
    </source>
</evidence>
<dbReference type="GO" id="GO:0006355">
    <property type="term" value="P:regulation of DNA-templated transcription"/>
    <property type="evidence" value="ECO:0007669"/>
    <property type="project" value="InterPro"/>
</dbReference>
<dbReference type="Pfam" id="PF05443">
    <property type="entry name" value="ROS_MUCR"/>
    <property type="match status" value="1"/>
</dbReference>
<comment type="caution">
    <text evidence="2">The sequence shown here is derived from an EMBL/GenBank/DDBJ whole genome shotgun (WGS) entry which is preliminary data.</text>
</comment>
<comment type="similarity">
    <text evidence="1">Belongs to the ros/MucR family.</text>
</comment>
<dbReference type="GO" id="GO:0008270">
    <property type="term" value="F:zinc ion binding"/>
    <property type="evidence" value="ECO:0007669"/>
    <property type="project" value="InterPro"/>
</dbReference>
<dbReference type="InterPro" id="IPR041920">
    <property type="entry name" value="ROS/MUCR_sf"/>
</dbReference>
<reference evidence="3" key="4">
    <citation type="submission" date="2023-01" db="EMBL/GenBank/DDBJ databases">
        <title>Draft genome sequence of Methylobacterium oxalidis strain NBRC 107715.</title>
        <authorList>
            <person name="Sun Q."/>
            <person name="Mori K."/>
        </authorList>
    </citation>
    <scope>NUCLEOTIDE SEQUENCE</scope>
    <source>
        <strain evidence="3">NBRC 107715</strain>
    </source>
</reference>
<dbReference type="OrthoDB" id="9809693at2"/>
<dbReference type="RefSeq" id="WP_147024638.1">
    <property type="nucleotide sequence ID" value="NZ_BJZU01000014.1"/>
</dbReference>